<proteinExistence type="predicted"/>
<evidence type="ECO:0000313" key="1">
    <source>
        <dbReference type="EMBL" id="UQZ81745.1"/>
    </source>
</evidence>
<dbReference type="Proteomes" id="UP001057134">
    <property type="component" value="Chromosome"/>
</dbReference>
<reference evidence="1" key="2">
    <citation type="journal article" date="2021" name="J Anim Sci Technol">
        <title>Complete genome sequence of Paenibacillus konkukensis sp. nov. SK3146 as a potential probiotic strain.</title>
        <authorList>
            <person name="Jung H.I."/>
            <person name="Park S."/>
            <person name="Niu K.M."/>
            <person name="Lee S.W."/>
            <person name="Kothari D."/>
            <person name="Yi K.J."/>
            <person name="Kim S.K."/>
        </authorList>
    </citation>
    <scope>NUCLEOTIDE SEQUENCE</scope>
    <source>
        <strain evidence="1">SK3146</strain>
    </source>
</reference>
<evidence type="ECO:0000313" key="2">
    <source>
        <dbReference type="Proteomes" id="UP001057134"/>
    </source>
</evidence>
<organism evidence="1 2">
    <name type="scientific">Paenibacillus konkukensis</name>
    <dbReference type="NCBI Taxonomy" id="2020716"/>
    <lineage>
        <taxon>Bacteria</taxon>
        <taxon>Bacillati</taxon>
        <taxon>Bacillota</taxon>
        <taxon>Bacilli</taxon>
        <taxon>Bacillales</taxon>
        <taxon>Paenibacillaceae</taxon>
        <taxon>Paenibacillus</taxon>
    </lineage>
</organism>
<reference evidence="1" key="1">
    <citation type="submission" date="2018-02" db="EMBL/GenBank/DDBJ databases">
        <authorList>
            <person name="Kim S.-K."/>
            <person name="Jung H.-I."/>
            <person name="Lee S.-W."/>
        </authorList>
    </citation>
    <scope>NUCLEOTIDE SEQUENCE</scope>
    <source>
        <strain evidence="1">SK3146</strain>
    </source>
</reference>
<gene>
    <name evidence="1" type="ORF">SK3146_00901</name>
</gene>
<protein>
    <submittedName>
        <fullName evidence="1">Uncharacterized protein</fullName>
    </submittedName>
</protein>
<sequence>MENEKERVENVEEPENAADIVHVPEGAKDFVDIIGDENLDAFGNAGSNSLIGP</sequence>
<dbReference type="RefSeq" id="WP_249863952.1">
    <property type="nucleotide sequence ID" value="NZ_CP027059.1"/>
</dbReference>
<name>A0ABY4RIU7_9BACL</name>
<keyword evidence="2" id="KW-1185">Reference proteome</keyword>
<accession>A0ABY4RIU7</accession>
<dbReference type="EMBL" id="CP027059">
    <property type="protein sequence ID" value="UQZ81745.1"/>
    <property type="molecule type" value="Genomic_DNA"/>
</dbReference>